<evidence type="ECO:0000313" key="3">
    <source>
        <dbReference type="Proteomes" id="UP000275078"/>
    </source>
</evidence>
<dbReference type="EMBL" id="ML119755">
    <property type="protein sequence ID" value="RPA75891.1"/>
    <property type="molecule type" value="Genomic_DNA"/>
</dbReference>
<organism evidence="2 3">
    <name type="scientific">Ascobolus immersus RN42</name>
    <dbReference type="NCBI Taxonomy" id="1160509"/>
    <lineage>
        <taxon>Eukaryota</taxon>
        <taxon>Fungi</taxon>
        <taxon>Dikarya</taxon>
        <taxon>Ascomycota</taxon>
        <taxon>Pezizomycotina</taxon>
        <taxon>Pezizomycetes</taxon>
        <taxon>Pezizales</taxon>
        <taxon>Ascobolaceae</taxon>
        <taxon>Ascobolus</taxon>
    </lineage>
</organism>
<dbReference type="Proteomes" id="UP000275078">
    <property type="component" value="Unassembled WGS sequence"/>
</dbReference>
<evidence type="ECO:0000313" key="2">
    <source>
        <dbReference type="EMBL" id="RPA75891.1"/>
    </source>
</evidence>
<feature type="transmembrane region" description="Helical" evidence="1">
    <location>
        <begin position="12"/>
        <end position="32"/>
    </location>
</feature>
<keyword evidence="1" id="KW-0472">Membrane</keyword>
<keyword evidence="3" id="KW-1185">Reference proteome</keyword>
<keyword evidence="1" id="KW-1133">Transmembrane helix</keyword>
<name>A0A3N4HV91_ASCIM</name>
<keyword evidence="1" id="KW-0812">Transmembrane</keyword>
<protein>
    <submittedName>
        <fullName evidence="2">Uncharacterized protein</fullName>
    </submittedName>
</protein>
<evidence type="ECO:0000256" key="1">
    <source>
        <dbReference type="SAM" id="Phobius"/>
    </source>
</evidence>
<reference evidence="2 3" key="1">
    <citation type="journal article" date="2018" name="Nat. Ecol. Evol.">
        <title>Pezizomycetes genomes reveal the molecular basis of ectomycorrhizal truffle lifestyle.</title>
        <authorList>
            <person name="Murat C."/>
            <person name="Payen T."/>
            <person name="Noel B."/>
            <person name="Kuo A."/>
            <person name="Morin E."/>
            <person name="Chen J."/>
            <person name="Kohler A."/>
            <person name="Krizsan K."/>
            <person name="Balestrini R."/>
            <person name="Da Silva C."/>
            <person name="Montanini B."/>
            <person name="Hainaut M."/>
            <person name="Levati E."/>
            <person name="Barry K.W."/>
            <person name="Belfiori B."/>
            <person name="Cichocki N."/>
            <person name="Clum A."/>
            <person name="Dockter R.B."/>
            <person name="Fauchery L."/>
            <person name="Guy J."/>
            <person name="Iotti M."/>
            <person name="Le Tacon F."/>
            <person name="Lindquist E.A."/>
            <person name="Lipzen A."/>
            <person name="Malagnac F."/>
            <person name="Mello A."/>
            <person name="Molinier V."/>
            <person name="Miyauchi S."/>
            <person name="Poulain J."/>
            <person name="Riccioni C."/>
            <person name="Rubini A."/>
            <person name="Sitrit Y."/>
            <person name="Splivallo R."/>
            <person name="Traeger S."/>
            <person name="Wang M."/>
            <person name="Zifcakova L."/>
            <person name="Wipf D."/>
            <person name="Zambonelli A."/>
            <person name="Paolocci F."/>
            <person name="Nowrousian M."/>
            <person name="Ottonello S."/>
            <person name="Baldrian P."/>
            <person name="Spatafora J.W."/>
            <person name="Henrissat B."/>
            <person name="Nagy L.G."/>
            <person name="Aury J.M."/>
            <person name="Wincker P."/>
            <person name="Grigoriev I.V."/>
            <person name="Bonfante P."/>
            <person name="Martin F.M."/>
        </authorList>
    </citation>
    <scope>NUCLEOTIDE SEQUENCE [LARGE SCALE GENOMIC DNA]</scope>
    <source>
        <strain evidence="2 3">RN42</strain>
    </source>
</reference>
<accession>A0A3N4HV91</accession>
<sequence length="98" mass="11359">MLFGWAVQPISLMAFLLLCCFLTFVSVLVQWFPSFQEYLFPKAFLINVCFKNFFSRGFYISFLGVNFAKDRGVEFVVFGQCFKCFMAFLCLMGDLFSA</sequence>
<dbReference type="AlphaFoldDB" id="A0A3N4HV91"/>
<proteinExistence type="predicted"/>
<gene>
    <name evidence="2" type="ORF">BJ508DRAFT_15410</name>
</gene>
<feature type="transmembrane region" description="Helical" evidence="1">
    <location>
        <begin position="75"/>
        <end position="96"/>
    </location>
</feature>